<evidence type="ECO:0000256" key="2">
    <source>
        <dbReference type="ARBA" id="ARBA00007639"/>
    </source>
</evidence>
<dbReference type="Proteomes" id="UP001183202">
    <property type="component" value="Unassembled WGS sequence"/>
</dbReference>
<reference evidence="8" key="1">
    <citation type="submission" date="2023-07" db="EMBL/GenBank/DDBJ databases">
        <title>30 novel species of actinomycetes from the DSMZ collection.</title>
        <authorList>
            <person name="Nouioui I."/>
        </authorList>
    </citation>
    <scope>NUCLEOTIDE SEQUENCE [LARGE SCALE GENOMIC DNA]</scope>
    <source>
        <strain evidence="8">DSM 45834</strain>
    </source>
</reference>
<comment type="subcellular location">
    <subcellularLocation>
        <location evidence="1">Cell envelope</location>
    </subcellularLocation>
</comment>
<dbReference type="RefSeq" id="WP_311559149.1">
    <property type="nucleotide sequence ID" value="NZ_JAVREJ010000020.1"/>
</dbReference>
<sequence>MQLRTRAMLAGVAVAALGLAGCSNDAAPSAPAAGGGGAGAPPAAAANCPLASAPDPGNSAPPTGVPMASGAPKLEAKPTYKVAFSQNASNNPWRLAETASMQDEATKLGYQLTVTDANNDQSKQIQDIKGLIAQKPDAMFVAPITEQLGNVVAEAAGAGIPVFLLDRNVDPAAAKPGEDFVTVIVSDFVQQGKRAAWAMAQATGGNATIIELEGTTGSSPAIDRKKGFDETITQCPGLQVVVSQSADFTRADGQEVTETLLQSHPDATAVYAHNDEMALGAIAAIRAAGKVPGQDIKVVSIDGSRDALTAVDAGDLYTSVESNPRFGPKAFETMKQYAEGQVPVKLVLEDRLFNKANAAQNIESAY</sequence>
<evidence type="ECO:0000256" key="5">
    <source>
        <dbReference type="SAM" id="SignalP"/>
    </source>
</evidence>
<dbReference type="Pfam" id="PF13407">
    <property type="entry name" value="Peripla_BP_4"/>
    <property type="match status" value="1"/>
</dbReference>
<accession>A0ABU2NFA3</accession>
<dbReference type="CDD" id="cd06309">
    <property type="entry name" value="PBP1_galactofuranose_YtfQ-like"/>
    <property type="match status" value="1"/>
</dbReference>
<keyword evidence="3 5" id="KW-0732">Signal</keyword>
<gene>
    <name evidence="7" type="ORF">RM445_24265</name>
</gene>
<dbReference type="Gene3D" id="3.40.50.2300">
    <property type="match status" value="2"/>
</dbReference>
<keyword evidence="8" id="KW-1185">Reference proteome</keyword>
<evidence type="ECO:0000256" key="1">
    <source>
        <dbReference type="ARBA" id="ARBA00004196"/>
    </source>
</evidence>
<evidence type="ECO:0000256" key="3">
    <source>
        <dbReference type="ARBA" id="ARBA00022729"/>
    </source>
</evidence>
<dbReference type="SUPFAM" id="SSF53822">
    <property type="entry name" value="Periplasmic binding protein-like I"/>
    <property type="match status" value="1"/>
</dbReference>
<comment type="similarity">
    <text evidence="2">Belongs to the bacterial solute-binding protein 2 family.</text>
</comment>
<dbReference type="PANTHER" id="PTHR46847:SF3">
    <property type="entry name" value="GALACTOFURANOSE-BINDING PROTEIN YTFQ"/>
    <property type="match status" value="1"/>
</dbReference>
<dbReference type="EMBL" id="JAVREJ010000020">
    <property type="protein sequence ID" value="MDT0352642.1"/>
    <property type="molecule type" value="Genomic_DNA"/>
</dbReference>
<evidence type="ECO:0000313" key="7">
    <source>
        <dbReference type="EMBL" id="MDT0352642.1"/>
    </source>
</evidence>
<protein>
    <submittedName>
        <fullName evidence="7">ABC transporter substrate-binding protein</fullName>
    </submittedName>
</protein>
<proteinExistence type="inferred from homology"/>
<dbReference type="PANTHER" id="PTHR46847">
    <property type="entry name" value="D-ALLOSE-BINDING PERIPLASMIC PROTEIN-RELATED"/>
    <property type="match status" value="1"/>
</dbReference>
<evidence type="ECO:0000313" key="8">
    <source>
        <dbReference type="Proteomes" id="UP001183202"/>
    </source>
</evidence>
<comment type="caution">
    <text evidence="7">The sequence shown here is derived from an EMBL/GenBank/DDBJ whole genome shotgun (WGS) entry which is preliminary data.</text>
</comment>
<feature type="region of interest" description="Disordered" evidence="4">
    <location>
        <begin position="49"/>
        <end position="72"/>
    </location>
</feature>
<feature type="chain" id="PRO_5046904412" evidence="5">
    <location>
        <begin position="27"/>
        <end position="366"/>
    </location>
</feature>
<feature type="domain" description="Periplasmic binding protein" evidence="6">
    <location>
        <begin position="82"/>
        <end position="341"/>
    </location>
</feature>
<name>A0ABU2NFA3_9PSEU</name>
<dbReference type="InterPro" id="IPR025997">
    <property type="entry name" value="SBP_2_dom"/>
</dbReference>
<dbReference type="PROSITE" id="PS51257">
    <property type="entry name" value="PROKAR_LIPOPROTEIN"/>
    <property type="match status" value="1"/>
</dbReference>
<evidence type="ECO:0000256" key="4">
    <source>
        <dbReference type="SAM" id="MobiDB-lite"/>
    </source>
</evidence>
<organism evidence="7 8">
    <name type="scientific">Pseudonocardia charpentierae</name>
    <dbReference type="NCBI Taxonomy" id="3075545"/>
    <lineage>
        <taxon>Bacteria</taxon>
        <taxon>Bacillati</taxon>
        <taxon>Actinomycetota</taxon>
        <taxon>Actinomycetes</taxon>
        <taxon>Pseudonocardiales</taxon>
        <taxon>Pseudonocardiaceae</taxon>
        <taxon>Pseudonocardia</taxon>
    </lineage>
</organism>
<evidence type="ECO:0000259" key="6">
    <source>
        <dbReference type="Pfam" id="PF13407"/>
    </source>
</evidence>
<dbReference type="InterPro" id="IPR028082">
    <property type="entry name" value="Peripla_BP_I"/>
</dbReference>
<feature type="signal peptide" evidence="5">
    <location>
        <begin position="1"/>
        <end position="26"/>
    </location>
</feature>